<feature type="region of interest" description="Disordered" evidence="2">
    <location>
        <begin position="143"/>
        <end position="164"/>
    </location>
</feature>
<proteinExistence type="predicted"/>
<sequence>MFVILEVFFAGAGIFGLVMAIILIVMEAKRRKEYKFIRAEDTKTISQLTREKENLREEIIGKLASLTNKEEQRGDLLLNILKHLKEEEKGYEGDLMNWLEFKAKKWHEQIDERVSERLSKYQQDIAALNKKVSFMERRIENLETKLKEKEETPQAPQAENMTKS</sequence>
<evidence type="ECO:0000313" key="4">
    <source>
        <dbReference type="EMBL" id="OIP36321.1"/>
    </source>
</evidence>
<evidence type="ECO:0000256" key="2">
    <source>
        <dbReference type="SAM" id="MobiDB-lite"/>
    </source>
</evidence>
<protein>
    <submittedName>
        <fullName evidence="4">Uncharacterized protein</fullName>
    </submittedName>
</protein>
<comment type="caution">
    <text evidence="4">The sequence shown here is derived from an EMBL/GenBank/DDBJ whole genome shotgun (WGS) entry which is preliminary data.</text>
</comment>
<accession>A0A1J5DJC5</accession>
<dbReference type="EMBL" id="MNYI01000244">
    <property type="protein sequence ID" value="OIP36321.1"/>
    <property type="molecule type" value="Genomic_DNA"/>
</dbReference>
<organism evidence="4 5">
    <name type="scientific">Candidatus Desantisbacteria bacterium CG2_30_40_21</name>
    <dbReference type="NCBI Taxonomy" id="1817895"/>
    <lineage>
        <taxon>Bacteria</taxon>
        <taxon>Candidatus Desantisiibacteriota</taxon>
    </lineage>
</organism>
<evidence type="ECO:0000256" key="1">
    <source>
        <dbReference type="SAM" id="Coils"/>
    </source>
</evidence>
<keyword evidence="3" id="KW-1133">Transmembrane helix</keyword>
<feature type="coiled-coil region" evidence="1">
    <location>
        <begin position="38"/>
        <end position="65"/>
    </location>
</feature>
<feature type="compositionally biased region" description="Basic and acidic residues" evidence="2">
    <location>
        <begin position="143"/>
        <end position="152"/>
    </location>
</feature>
<dbReference type="STRING" id="1817895.AUJ95_09490"/>
<keyword evidence="3" id="KW-0812">Transmembrane</keyword>
<name>A0A1J5DJC5_9BACT</name>
<evidence type="ECO:0000313" key="5">
    <source>
        <dbReference type="Proteomes" id="UP000183085"/>
    </source>
</evidence>
<keyword evidence="1" id="KW-0175">Coiled coil</keyword>
<dbReference type="Proteomes" id="UP000183085">
    <property type="component" value="Unassembled WGS sequence"/>
</dbReference>
<reference evidence="4 5" key="1">
    <citation type="journal article" date="2016" name="Environ. Microbiol.">
        <title>Genomic resolution of a cold subsurface aquifer community provides metabolic insights for novel microbes adapted to high CO concentrations.</title>
        <authorList>
            <person name="Probst A.J."/>
            <person name="Castelle C.J."/>
            <person name="Singh A."/>
            <person name="Brown C.T."/>
            <person name="Anantharaman K."/>
            <person name="Sharon I."/>
            <person name="Hug L.A."/>
            <person name="Burstein D."/>
            <person name="Emerson J.B."/>
            <person name="Thomas B.C."/>
            <person name="Banfield J.F."/>
        </authorList>
    </citation>
    <scope>NUCLEOTIDE SEQUENCE [LARGE SCALE GENOMIC DNA]</scope>
    <source>
        <strain evidence="4">CG2_30_40_21</strain>
    </source>
</reference>
<evidence type="ECO:0000256" key="3">
    <source>
        <dbReference type="SAM" id="Phobius"/>
    </source>
</evidence>
<dbReference type="AlphaFoldDB" id="A0A1J5DJC5"/>
<feature type="compositionally biased region" description="Polar residues" evidence="2">
    <location>
        <begin position="154"/>
        <end position="164"/>
    </location>
</feature>
<feature type="transmembrane region" description="Helical" evidence="3">
    <location>
        <begin position="6"/>
        <end position="26"/>
    </location>
</feature>
<gene>
    <name evidence="4" type="ORF">AUJ95_09490</name>
</gene>
<keyword evidence="3" id="KW-0472">Membrane</keyword>